<gene>
    <name evidence="1" type="ORF">CFP56_009840</name>
</gene>
<comment type="caution">
    <text evidence="1">The sequence shown here is derived from an EMBL/GenBank/DDBJ whole genome shotgun (WGS) entry which is preliminary data.</text>
</comment>
<dbReference type="Proteomes" id="UP000237347">
    <property type="component" value="Unassembled WGS sequence"/>
</dbReference>
<sequence>MEEEREKKKKEEERSIGKRRSCFYVSRKKSLPSLKVQAMGTRSYRVHKLHRSITPLLVQAETIPVPLATIPRRAVECEDYAYELSPMHMLHFLEIVRSISVSMFPQHEKQHFTLQFPYMLEELKPKHS</sequence>
<keyword evidence="2" id="KW-1185">Reference proteome</keyword>
<evidence type="ECO:0000313" key="1">
    <source>
        <dbReference type="EMBL" id="KAK7845260.1"/>
    </source>
</evidence>
<organism evidence="1 2">
    <name type="scientific">Quercus suber</name>
    <name type="common">Cork oak</name>
    <dbReference type="NCBI Taxonomy" id="58331"/>
    <lineage>
        <taxon>Eukaryota</taxon>
        <taxon>Viridiplantae</taxon>
        <taxon>Streptophyta</taxon>
        <taxon>Embryophyta</taxon>
        <taxon>Tracheophyta</taxon>
        <taxon>Spermatophyta</taxon>
        <taxon>Magnoliopsida</taxon>
        <taxon>eudicotyledons</taxon>
        <taxon>Gunneridae</taxon>
        <taxon>Pentapetalae</taxon>
        <taxon>rosids</taxon>
        <taxon>fabids</taxon>
        <taxon>Fagales</taxon>
        <taxon>Fagaceae</taxon>
        <taxon>Quercus</taxon>
    </lineage>
</organism>
<evidence type="ECO:0000313" key="2">
    <source>
        <dbReference type="Proteomes" id="UP000237347"/>
    </source>
</evidence>
<accession>A0AAW0L207</accession>
<dbReference type="EMBL" id="PKMF04000173">
    <property type="protein sequence ID" value="KAK7845260.1"/>
    <property type="molecule type" value="Genomic_DNA"/>
</dbReference>
<name>A0AAW0L207_QUESU</name>
<reference evidence="1 2" key="1">
    <citation type="journal article" date="2018" name="Sci. Data">
        <title>The draft genome sequence of cork oak.</title>
        <authorList>
            <person name="Ramos A.M."/>
            <person name="Usie A."/>
            <person name="Barbosa P."/>
            <person name="Barros P.M."/>
            <person name="Capote T."/>
            <person name="Chaves I."/>
            <person name="Simoes F."/>
            <person name="Abreu I."/>
            <person name="Carrasquinho I."/>
            <person name="Faro C."/>
            <person name="Guimaraes J.B."/>
            <person name="Mendonca D."/>
            <person name="Nobrega F."/>
            <person name="Rodrigues L."/>
            <person name="Saibo N.J.M."/>
            <person name="Varela M.C."/>
            <person name="Egas C."/>
            <person name="Matos J."/>
            <person name="Miguel C.M."/>
            <person name="Oliveira M.M."/>
            <person name="Ricardo C.P."/>
            <person name="Goncalves S."/>
        </authorList>
    </citation>
    <scope>NUCLEOTIDE SEQUENCE [LARGE SCALE GENOMIC DNA]</scope>
    <source>
        <strain evidence="2">cv. HL8</strain>
    </source>
</reference>
<protein>
    <submittedName>
        <fullName evidence="1">Uncharacterized protein</fullName>
    </submittedName>
</protein>
<proteinExistence type="predicted"/>
<dbReference type="AlphaFoldDB" id="A0AAW0L207"/>